<accession>A0A427XY15</accession>
<comment type="caution">
    <text evidence="6">The sequence shown here is derived from an EMBL/GenBank/DDBJ whole genome shotgun (WGS) entry which is preliminary data.</text>
</comment>
<feature type="compositionally biased region" description="Basic and acidic residues" evidence="5">
    <location>
        <begin position="340"/>
        <end position="357"/>
    </location>
</feature>
<organism evidence="6 7">
    <name type="scientific">Saitozyma podzolica</name>
    <dbReference type="NCBI Taxonomy" id="1890683"/>
    <lineage>
        <taxon>Eukaryota</taxon>
        <taxon>Fungi</taxon>
        <taxon>Dikarya</taxon>
        <taxon>Basidiomycota</taxon>
        <taxon>Agaricomycotina</taxon>
        <taxon>Tremellomycetes</taxon>
        <taxon>Tremellales</taxon>
        <taxon>Trimorphomycetaceae</taxon>
        <taxon>Saitozyma</taxon>
    </lineage>
</organism>
<evidence type="ECO:0000256" key="3">
    <source>
        <dbReference type="ARBA" id="ARBA00046343"/>
    </source>
</evidence>
<dbReference type="GO" id="GO:0006406">
    <property type="term" value="P:mRNA export from nucleus"/>
    <property type="evidence" value="ECO:0007669"/>
    <property type="project" value="InterPro"/>
</dbReference>
<evidence type="ECO:0000256" key="1">
    <source>
        <dbReference type="ARBA" id="ARBA00022574"/>
    </source>
</evidence>
<feature type="region of interest" description="Disordered" evidence="5">
    <location>
        <begin position="258"/>
        <end position="457"/>
    </location>
</feature>
<evidence type="ECO:0000256" key="5">
    <source>
        <dbReference type="SAM" id="MobiDB-lite"/>
    </source>
</evidence>
<proteinExistence type="inferred from homology"/>
<evidence type="ECO:0000256" key="4">
    <source>
        <dbReference type="PROSITE-ProRule" id="PRU00221"/>
    </source>
</evidence>
<dbReference type="GO" id="GO:0000445">
    <property type="term" value="C:THO complex part of transcription export complex"/>
    <property type="evidence" value="ECO:0007669"/>
    <property type="project" value="TreeGrafter"/>
</dbReference>
<dbReference type="PROSITE" id="PS50082">
    <property type="entry name" value="WD_REPEATS_2"/>
    <property type="match status" value="1"/>
</dbReference>
<dbReference type="PANTHER" id="PTHR22839:SF0">
    <property type="entry name" value="THO COMPLEX SUBUNIT 3"/>
    <property type="match status" value="1"/>
</dbReference>
<dbReference type="PANTHER" id="PTHR22839">
    <property type="entry name" value="THO COMPLEX SUBUNIT 3 THO3"/>
    <property type="match status" value="1"/>
</dbReference>
<gene>
    <name evidence="6" type="ORF">EHS25_005391</name>
</gene>
<dbReference type="InterPro" id="IPR015943">
    <property type="entry name" value="WD40/YVTN_repeat-like_dom_sf"/>
</dbReference>
<feature type="compositionally biased region" description="Polar residues" evidence="5">
    <location>
        <begin position="412"/>
        <end position="422"/>
    </location>
</feature>
<dbReference type="InterPro" id="IPR001680">
    <property type="entry name" value="WD40_rpt"/>
</dbReference>
<keyword evidence="2" id="KW-0677">Repeat</keyword>
<keyword evidence="7" id="KW-1185">Reference proteome</keyword>
<dbReference type="SUPFAM" id="SSF101908">
    <property type="entry name" value="Putative isomerase YbhE"/>
    <property type="match status" value="1"/>
</dbReference>
<comment type="similarity">
    <text evidence="3">Belongs to the THOC3 family.</text>
</comment>
<dbReference type="OrthoDB" id="340259at2759"/>
<feature type="compositionally biased region" description="Basic and acidic residues" evidence="5">
    <location>
        <begin position="365"/>
        <end position="376"/>
    </location>
</feature>
<dbReference type="STRING" id="1890683.A0A427XY15"/>
<dbReference type="AlphaFoldDB" id="A0A427XY15"/>
<reference evidence="6 7" key="1">
    <citation type="submission" date="2018-11" db="EMBL/GenBank/DDBJ databases">
        <title>Genome sequence of Saitozyma podzolica DSM 27192.</title>
        <authorList>
            <person name="Aliyu H."/>
            <person name="Gorte O."/>
            <person name="Ochsenreither K."/>
        </authorList>
    </citation>
    <scope>NUCLEOTIDE SEQUENCE [LARGE SCALE GENOMIC DNA]</scope>
    <source>
        <strain evidence="6 7">DSM 27192</strain>
    </source>
</reference>
<dbReference type="Pfam" id="PF00400">
    <property type="entry name" value="WD40"/>
    <property type="match status" value="3"/>
</dbReference>
<evidence type="ECO:0000313" key="7">
    <source>
        <dbReference type="Proteomes" id="UP000279259"/>
    </source>
</evidence>
<dbReference type="Gene3D" id="2.130.10.10">
    <property type="entry name" value="YVTN repeat-like/Quinoprotein amine dehydrogenase"/>
    <property type="match status" value="2"/>
</dbReference>
<dbReference type="Proteomes" id="UP000279259">
    <property type="component" value="Unassembled WGS sequence"/>
</dbReference>
<keyword evidence="1 4" id="KW-0853">WD repeat</keyword>
<name>A0A427XY15_9TREE</name>
<evidence type="ECO:0000313" key="6">
    <source>
        <dbReference type="EMBL" id="RSH83776.1"/>
    </source>
</evidence>
<dbReference type="EMBL" id="RSCD01000023">
    <property type="protein sequence ID" value="RSH83776.1"/>
    <property type="molecule type" value="Genomic_DNA"/>
</dbReference>
<evidence type="ECO:0000256" key="2">
    <source>
        <dbReference type="ARBA" id="ARBA00022737"/>
    </source>
</evidence>
<dbReference type="InterPro" id="IPR040132">
    <property type="entry name" value="Tex1/THOC3"/>
</dbReference>
<feature type="repeat" description="WD" evidence="4">
    <location>
        <begin position="210"/>
        <end position="241"/>
    </location>
</feature>
<sequence>MVNESDQINRADYIPRLQYQARDTPVPRFGRPQDVKGGVTRPVRSVAWSCDGRKIATGTEVKGLRIWDAKDKAGRAVPWERGAVLTSLIQVDSSSSFSLPSGGDKTTPHTGHVAALAFSPVEPNILVSGCKSSFGGATIAVWDITFPRAPVATFKISGDVLHIAFHPSGSQFAVVCPRAKDEVYFYWRIRNQGEEVWEKREDVGLGGPYIESGSEEINSLRFSNSGKLVCAVSNDGSLNAWMYPEAPRILEPAPMELPKETTENGDADADADASTLASPQPAGDEDADAGKSRAATPREATPEEDDGGEKGGASGEAETTEVAAKDDEGGDTGGMANGQRVDEGAGEEARQEGRAEAGDVEMGEGESKVEDGEASKIGEGQVDTEAVSADQNATTEQPGDVDKTETEAETGADTQTQQQQSGAPKAAGEVNGSAAPSRQPTPPSSTAVAAPERPKVDVAAEARRKQLKRFRHVICAAASLLSLSFDPTGRFLAVGGQDALLSLFDTRDWICLRTFDVCMAAIRHTAFSHDGELVAIGGDDPFIAVVSVWSGQTIAKIPIVGLLQSICWHPSQNKLAYSTNIKTAMVWYVVNQE</sequence>
<protein>
    <submittedName>
        <fullName evidence="6">Uncharacterized protein</fullName>
    </submittedName>
</protein>
<dbReference type="SMART" id="SM00320">
    <property type="entry name" value="WD40"/>
    <property type="match status" value="7"/>
</dbReference>